<comment type="caution">
    <text evidence="1">The sequence shown here is derived from an EMBL/GenBank/DDBJ whole genome shotgun (WGS) entry which is preliminary data.</text>
</comment>
<gene>
    <name evidence="1" type="ORF">L6452_08077</name>
</gene>
<dbReference type="EMBL" id="CM042049">
    <property type="protein sequence ID" value="KAI3745673.1"/>
    <property type="molecule type" value="Genomic_DNA"/>
</dbReference>
<keyword evidence="2" id="KW-1185">Reference proteome</keyword>
<evidence type="ECO:0000313" key="2">
    <source>
        <dbReference type="Proteomes" id="UP001055879"/>
    </source>
</evidence>
<proteinExistence type="predicted"/>
<name>A0ACB9DG95_ARCLA</name>
<accession>A0ACB9DG95</accession>
<protein>
    <submittedName>
        <fullName evidence="1">Uncharacterized protein</fullName>
    </submittedName>
</protein>
<dbReference type="Proteomes" id="UP001055879">
    <property type="component" value="Linkage Group LG03"/>
</dbReference>
<evidence type="ECO:0000313" key="1">
    <source>
        <dbReference type="EMBL" id="KAI3745673.1"/>
    </source>
</evidence>
<reference evidence="2" key="1">
    <citation type="journal article" date="2022" name="Mol. Ecol. Resour.">
        <title>The genomes of chicory, endive, great burdock and yacon provide insights into Asteraceae palaeo-polyploidization history and plant inulin production.</title>
        <authorList>
            <person name="Fan W."/>
            <person name="Wang S."/>
            <person name="Wang H."/>
            <person name="Wang A."/>
            <person name="Jiang F."/>
            <person name="Liu H."/>
            <person name="Zhao H."/>
            <person name="Xu D."/>
            <person name="Zhang Y."/>
        </authorList>
    </citation>
    <scope>NUCLEOTIDE SEQUENCE [LARGE SCALE GENOMIC DNA]</scope>
    <source>
        <strain evidence="2">cv. Niubang</strain>
    </source>
</reference>
<reference evidence="1 2" key="2">
    <citation type="journal article" date="2022" name="Mol. Ecol. Resour.">
        <title>The genomes of chicory, endive, great burdock and yacon provide insights into Asteraceae paleo-polyploidization history and plant inulin production.</title>
        <authorList>
            <person name="Fan W."/>
            <person name="Wang S."/>
            <person name="Wang H."/>
            <person name="Wang A."/>
            <person name="Jiang F."/>
            <person name="Liu H."/>
            <person name="Zhao H."/>
            <person name="Xu D."/>
            <person name="Zhang Y."/>
        </authorList>
    </citation>
    <scope>NUCLEOTIDE SEQUENCE [LARGE SCALE GENOMIC DNA]</scope>
    <source>
        <strain evidence="2">cv. Niubang</strain>
    </source>
</reference>
<sequence>MPMVEIRVRTLVGGNLIDPCSKHLGCPSPDSDHTYSGHGDAGGKLVDPCSKHLGCPSPASDHTFLGHGDAGHGSLRQIQVCDALRCSGPHARYTDVFNEYIALADRPGKSLKFHRDGDRSLQLLVLNEEFLNPVNHRVFERKLRPKPFGRGHVCLGVTHRVAPDHASLVGMCVVWGGDWEADGGRRCVPVGCGTARAGPPIDSGRGPVLIGAAAKAQAIDMPVEMPSRRSWLAARVVTACLGTCVLPAPACGHPIRPVLKHGPRSLTCVRVNG</sequence>
<organism evidence="1 2">
    <name type="scientific">Arctium lappa</name>
    <name type="common">Greater burdock</name>
    <name type="synonym">Lappa major</name>
    <dbReference type="NCBI Taxonomy" id="4217"/>
    <lineage>
        <taxon>Eukaryota</taxon>
        <taxon>Viridiplantae</taxon>
        <taxon>Streptophyta</taxon>
        <taxon>Embryophyta</taxon>
        <taxon>Tracheophyta</taxon>
        <taxon>Spermatophyta</taxon>
        <taxon>Magnoliopsida</taxon>
        <taxon>eudicotyledons</taxon>
        <taxon>Gunneridae</taxon>
        <taxon>Pentapetalae</taxon>
        <taxon>asterids</taxon>
        <taxon>campanulids</taxon>
        <taxon>Asterales</taxon>
        <taxon>Asteraceae</taxon>
        <taxon>Carduoideae</taxon>
        <taxon>Cardueae</taxon>
        <taxon>Arctiinae</taxon>
        <taxon>Arctium</taxon>
    </lineage>
</organism>